<name>A0ABN3VGI3_9PSEU</name>
<feature type="transmembrane region" description="Helical" evidence="1">
    <location>
        <begin position="27"/>
        <end position="54"/>
    </location>
</feature>
<gene>
    <name evidence="2" type="ORF">GCM10010470_39960</name>
</gene>
<dbReference type="EMBL" id="BAAAUX010000016">
    <property type="protein sequence ID" value="GAA2800876.1"/>
    <property type="molecule type" value="Genomic_DNA"/>
</dbReference>
<protein>
    <recommendedName>
        <fullName evidence="4">Alkaline shock response membrane anchor protein AmaP</fullName>
    </recommendedName>
</protein>
<feature type="transmembrane region" description="Helical" evidence="1">
    <location>
        <begin position="74"/>
        <end position="94"/>
    </location>
</feature>
<evidence type="ECO:0008006" key="4">
    <source>
        <dbReference type="Google" id="ProtNLM"/>
    </source>
</evidence>
<comment type="caution">
    <text evidence="2">The sequence shown here is derived from an EMBL/GenBank/DDBJ whole genome shotgun (WGS) entry which is preliminary data.</text>
</comment>
<keyword evidence="1" id="KW-0472">Membrane</keyword>
<keyword evidence="1" id="KW-0812">Transmembrane</keyword>
<proteinExistence type="predicted"/>
<evidence type="ECO:0000256" key="1">
    <source>
        <dbReference type="SAM" id="Phobius"/>
    </source>
</evidence>
<accession>A0ABN3VGI3</accession>
<sequence>MTTSLNGKAEIRPSSTSIGRGLGFERAVVIVVGFAAVLAGALALVVGAGRLGVYRARRPVLDPLLVQWWQANRQLAMVIAIVLGLVLVIVGLWWTARALRPESRPDMRLESGPDGNLTVASSALVDAVRADAETVTGVKRARARMAGNAENPNLRLTLSLHEGTNVRHVWEELDDKVLSRARAALETEVLPTAIRLELDRAPRQRVR</sequence>
<evidence type="ECO:0000313" key="3">
    <source>
        <dbReference type="Proteomes" id="UP001500979"/>
    </source>
</evidence>
<dbReference type="NCBIfam" id="NF033218">
    <property type="entry name" value="anchor_AmaP"/>
    <property type="match status" value="1"/>
</dbReference>
<keyword evidence="3" id="KW-1185">Reference proteome</keyword>
<dbReference type="Proteomes" id="UP001500979">
    <property type="component" value="Unassembled WGS sequence"/>
</dbReference>
<evidence type="ECO:0000313" key="2">
    <source>
        <dbReference type="EMBL" id="GAA2800876.1"/>
    </source>
</evidence>
<organism evidence="2 3">
    <name type="scientific">Saccharopolyspora taberi</name>
    <dbReference type="NCBI Taxonomy" id="60895"/>
    <lineage>
        <taxon>Bacteria</taxon>
        <taxon>Bacillati</taxon>
        <taxon>Actinomycetota</taxon>
        <taxon>Actinomycetes</taxon>
        <taxon>Pseudonocardiales</taxon>
        <taxon>Pseudonocardiaceae</taxon>
        <taxon>Saccharopolyspora</taxon>
    </lineage>
</organism>
<reference evidence="2 3" key="1">
    <citation type="journal article" date="2019" name="Int. J. Syst. Evol. Microbiol.">
        <title>The Global Catalogue of Microorganisms (GCM) 10K type strain sequencing project: providing services to taxonomists for standard genome sequencing and annotation.</title>
        <authorList>
            <consortium name="The Broad Institute Genomics Platform"/>
            <consortium name="The Broad Institute Genome Sequencing Center for Infectious Disease"/>
            <person name="Wu L."/>
            <person name="Ma J."/>
        </authorList>
    </citation>
    <scope>NUCLEOTIDE SEQUENCE [LARGE SCALE GENOMIC DNA]</scope>
    <source>
        <strain evidence="2 3">JCM 9383</strain>
    </source>
</reference>
<dbReference type="RefSeq" id="WP_344681869.1">
    <property type="nucleotide sequence ID" value="NZ_BAAAUX010000016.1"/>
</dbReference>
<keyword evidence="1" id="KW-1133">Transmembrane helix</keyword>